<dbReference type="InterPro" id="IPR001248">
    <property type="entry name" value="Pur-cyt_permease"/>
</dbReference>
<dbReference type="AlphaFoldDB" id="K6WEW4"/>
<feature type="transmembrane region" description="Helical" evidence="7">
    <location>
        <begin position="162"/>
        <end position="185"/>
    </location>
</feature>
<evidence type="ECO:0000256" key="3">
    <source>
        <dbReference type="ARBA" id="ARBA00022692"/>
    </source>
</evidence>
<proteinExistence type="inferred from homology"/>
<keyword evidence="9" id="KW-1185">Reference proteome</keyword>
<dbReference type="CDD" id="cd11555">
    <property type="entry name" value="SLC-NCS1sbd_u1"/>
    <property type="match status" value="1"/>
</dbReference>
<evidence type="ECO:0000256" key="7">
    <source>
        <dbReference type="SAM" id="Phobius"/>
    </source>
</evidence>
<feature type="region of interest" description="Disordered" evidence="6">
    <location>
        <begin position="1"/>
        <end position="25"/>
    </location>
</feature>
<keyword evidence="4 7" id="KW-1133">Transmembrane helix</keyword>
<evidence type="ECO:0000256" key="4">
    <source>
        <dbReference type="ARBA" id="ARBA00022989"/>
    </source>
</evidence>
<comment type="subcellular location">
    <subcellularLocation>
        <location evidence="1">Membrane</location>
        <topology evidence="1">Multi-pass membrane protein</topology>
    </subcellularLocation>
</comment>
<dbReference type="STRING" id="1184609.KILIM_082_00120"/>
<dbReference type="Pfam" id="PF02133">
    <property type="entry name" value="Transp_cyt_pur"/>
    <property type="match status" value="1"/>
</dbReference>
<dbReference type="InterPro" id="IPR045225">
    <property type="entry name" value="Uracil/uridine/allantoin_perm"/>
</dbReference>
<dbReference type="PANTHER" id="PTHR30618:SF6">
    <property type="entry name" value="NCS1 FAMILY NUCLEOBASE:CATION SYMPORTER-1"/>
    <property type="match status" value="1"/>
</dbReference>
<evidence type="ECO:0000313" key="8">
    <source>
        <dbReference type="EMBL" id="GAB97795.1"/>
    </source>
</evidence>
<feature type="transmembrane region" description="Helical" evidence="7">
    <location>
        <begin position="197"/>
        <end position="217"/>
    </location>
</feature>
<comment type="caution">
    <text evidence="8">The sequence shown here is derived from an EMBL/GenBank/DDBJ whole genome shotgun (WGS) entry which is preliminary data.</text>
</comment>
<feature type="transmembrane region" description="Helical" evidence="7">
    <location>
        <begin position="398"/>
        <end position="417"/>
    </location>
</feature>
<evidence type="ECO:0000313" key="9">
    <source>
        <dbReference type="Proteomes" id="UP000008366"/>
    </source>
</evidence>
<feature type="transmembrane region" description="Helical" evidence="7">
    <location>
        <begin position="125"/>
        <end position="150"/>
    </location>
</feature>
<dbReference type="RefSeq" id="WP_006594327.1">
    <property type="nucleotide sequence ID" value="NZ_BAHD01000082.1"/>
</dbReference>
<dbReference type="eggNOG" id="COG1953">
    <property type="taxonomic scope" value="Bacteria"/>
</dbReference>
<comment type="similarity">
    <text evidence="2">Belongs to the purine-cytosine permease (2.A.39) family.</text>
</comment>
<keyword evidence="5 7" id="KW-0472">Membrane</keyword>
<dbReference type="PANTHER" id="PTHR30618">
    <property type="entry name" value="NCS1 FAMILY PURINE/PYRIMIDINE TRANSPORTER"/>
    <property type="match status" value="1"/>
</dbReference>
<feature type="transmembrane region" description="Helical" evidence="7">
    <location>
        <begin position="446"/>
        <end position="465"/>
    </location>
</feature>
<reference evidence="8 9" key="1">
    <citation type="submission" date="2012-08" db="EMBL/GenBank/DDBJ databases">
        <title>Whole genome shotgun sequence of Kineosphaera limosa NBRC 100340.</title>
        <authorList>
            <person name="Yoshida I."/>
            <person name="Isaki S."/>
            <person name="Hosoyama A."/>
            <person name="Tsuchikane K."/>
            <person name="Katsumata H."/>
            <person name="Ando Y."/>
            <person name="Ohji S."/>
            <person name="Hamada M."/>
            <person name="Tamura T."/>
            <person name="Yamazoe A."/>
            <person name="Yamazaki S."/>
            <person name="Fujita N."/>
        </authorList>
    </citation>
    <scope>NUCLEOTIDE SEQUENCE [LARGE SCALE GENOMIC DNA]</scope>
    <source>
        <strain evidence="8 9">NBRC 100340</strain>
    </source>
</reference>
<dbReference type="Proteomes" id="UP000008366">
    <property type="component" value="Unassembled WGS sequence"/>
</dbReference>
<feature type="transmembrane region" description="Helical" evidence="7">
    <location>
        <begin position="370"/>
        <end position="392"/>
    </location>
</feature>
<accession>K6WEW4</accession>
<evidence type="ECO:0000256" key="5">
    <source>
        <dbReference type="ARBA" id="ARBA00023136"/>
    </source>
</evidence>
<sequence length="495" mass="52369">MTTHDDAGATGQHGDPAAPITNPDRSLYNDDLAPLPRERRSWGWFEIFNVWSNDIQSLAGYTLAASLFIGAGISGWWVFAAILLAGLIIKVLCDLAGAPSVKYGIPYPVFARAAMGVRGAQFPAVVRAVVAIFWYGAQTFFASTAIALALNALLGNPGGATFLGLTWVGWVSYVAASLLQVYLFLGGIEKIGGFLNVVGPAVYLVMIALLVAIWMQAGSDMLTAVGSIFASDNLSTGAAITAFFGVVGTMVAYFAAVVINFGDFARNCRTVGEMRVGNSTGLILSLALFTFLSVFTTAGAYMVYQGGVGEPLTNPTDIVAQVDNVFLTVLAAVTFLLATLGINVVANFIPPAYSLSNIAPSRISFRTAGIITAAAGFVIGALWVSTISQIGLPTFVDTLGAVLAPLYGIIIADYYILRRRHLRLQELYTLSPEGAYWFDRGWNGRAIIAFAVAAVFSVATVWVPALAGLAGFAWVIGAVLGGVFHWALMRGRTVV</sequence>
<name>K6WEW4_9MICO</name>
<feature type="transmembrane region" description="Helical" evidence="7">
    <location>
        <begin position="324"/>
        <end position="349"/>
    </location>
</feature>
<dbReference type="GO" id="GO:0015205">
    <property type="term" value="F:nucleobase transmembrane transporter activity"/>
    <property type="evidence" value="ECO:0007669"/>
    <property type="project" value="TreeGrafter"/>
</dbReference>
<dbReference type="Gene3D" id="1.10.4160.10">
    <property type="entry name" value="Hydantoin permease"/>
    <property type="match status" value="1"/>
</dbReference>
<protein>
    <submittedName>
        <fullName evidence="8">Putative allantoin permease</fullName>
    </submittedName>
</protein>
<feature type="transmembrane region" description="Helical" evidence="7">
    <location>
        <begin position="471"/>
        <end position="489"/>
    </location>
</feature>
<dbReference type="OrthoDB" id="6083029at2"/>
<feature type="transmembrane region" description="Helical" evidence="7">
    <location>
        <begin position="282"/>
        <end position="304"/>
    </location>
</feature>
<dbReference type="GO" id="GO:0005886">
    <property type="term" value="C:plasma membrane"/>
    <property type="evidence" value="ECO:0007669"/>
    <property type="project" value="TreeGrafter"/>
</dbReference>
<feature type="transmembrane region" description="Helical" evidence="7">
    <location>
        <begin position="237"/>
        <end position="261"/>
    </location>
</feature>
<evidence type="ECO:0000256" key="2">
    <source>
        <dbReference type="ARBA" id="ARBA00008974"/>
    </source>
</evidence>
<evidence type="ECO:0000256" key="1">
    <source>
        <dbReference type="ARBA" id="ARBA00004141"/>
    </source>
</evidence>
<evidence type="ECO:0000256" key="6">
    <source>
        <dbReference type="SAM" id="MobiDB-lite"/>
    </source>
</evidence>
<keyword evidence="3 7" id="KW-0812">Transmembrane</keyword>
<gene>
    <name evidence="8" type="ORF">KILIM_082_00120</name>
</gene>
<dbReference type="EMBL" id="BAHD01000082">
    <property type="protein sequence ID" value="GAB97795.1"/>
    <property type="molecule type" value="Genomic_DNA"/>
</dbReference>
<feature type="transmembrane region" description="Helical" evidence="7">
    <location>
        <begin position="58"/>
        <end position="89"/>
    </location>
</feature>
<organism evidence="8 9">
    <name type="scientific">Kineosphaera limosa NBRC 100340</name>
    <dbReference type="NCBI Taxonomy" id="1184609"/>
    <lineage>
        <taxon>Bacteria</taxon>
        <taxon>Bacillati</taxon>
        <taxon>Actinomycetota</taxon>
        <taxon>Actinomycetes</taxon>
        <taxon>Micrococcales</taxon>
        <taxon>Dermatophilaceae</taxon>
        <taxon>Kineosphaera</taxon>
    </lineage>
</organism>